<feature type="transmembrane region" description="Helical" evidence="6">
    <location>
        <begin position="71"/>
        <end position="91"/>
    </location>
</feature>
<comment type="subcellular location">
    <subcellularLocation>
        <location evidence="1">Membrane</location>
        <topology evidence="1">Multi-pass membrane protein</topology>
    </subcellularLocation>
</comment>
<evidence type="ECO:0000313" key="8">
    <source>
        <dbReference type="EMBL" id="KAL1889009.1"/>
    </source>
</evidence>
<dbReference type="InterPro" id="IPR036259">
    <property type="entry name" value="MFS_trans_sf"/>
</dbReference>
<evidence type="ECO:0000259" key="7">
    <source>
        <dbReference type="PROSITE" id="PS50850"/>
    </source>
</evidence>
<feature type="transmembrane region" description="Helical" evidence="6">
    <location>
        <begin position="167"/>
        <end position="189"/>
    </location>
</feature>
<dbReference type="Gene3D" id="1.20.1250.20">
    <property type="entry name" value="MFS general substrate transporter like domains"/>
    <property type="match status" value="1"/>
</dbReference>
<dbReference type="PANTHER" id="PTHR23502:SF181">
    <property type="entry name" value="MAJOR FACILITATOR SUPERFAMILY (MFS) PROFILE DOMAIN-CONTAINING PROTEIN"/>
    <property type="match status" value="1"/>
</dbReference>
<protein>
    <recommendedName>
        <fullName evidence="7">Major facilitator superfamily (MFS) profile domain-containing protein</fullName>
    </recommendedName>
</protein>
<feature type="transmembrane region" description="Helical" evidence="6">
    <location>
        <begin position="309"/>
        <end position="328"/>
    </location>
</feature>
<sequence length="517" mass="56927">MSEKMQSTILDNGSGSGSHVEDGGSHHDHIDPEKSSSSDGADGNAKLDPHGLPLAPQPSDFKDDPLNWPRWMKWMVLLQVSFMALLGPFNAAVPNPSLTLLSKAFKHPVEIVTYSTTTAIITGGLSPFLWVPLSNVVGRRPMCLITQLVTVVTHVATARTTTFAQLVGVRAINGIGFGGMMALGTPVLNDMFFMHERGEMTGVYTIFVTNGAHIAVLCGGFLGQYAGWRWDFYMPAIVTGVSFLVALFLLPETLFSRGPRFLAERTHERSYMEMLFNFKGNLIPQRRLKGQDFLTSFYMLKYPSVSLPFWFYTLSWTFINILPAISMAKIYGARYGFASGKIGLCTGIPLIIGCVIGEISGGKLSDIIVYRLAKKNGGRAKPEHRLYLTCISAILGPTGMIIFGVCLQKNYSYIVPLVGLAVGVCGLQITSTCLYAYLSDCYRPQTPESAVLMNLGRGLSFVVGFWWSPMVAKIGYAWTWSSQALILLVFWFPILALMIKGEGWRKKLGAPSFHQYS</sequence>
<keyword evidence="4 6" id="KW-0472">Membrane</keyword>
<dbReference type="PROSITE" id="PS50850">
    <property type="entry name" value="MFS"/>
    <property type="match status" value="1"/>
</dbReference>
<accession>A0ABR3YNN1</accession>
<evidence type="ECO:0000256" key="3">
    <source>
        <dbReference type="ARBA" id="ARBA00022989"/>
    </source>
</evidence>
<gene>
    <name evidence="8" type="ORF">Sste5346_009189</name>
</gene>
<dbReference type="Pfam" id="PF07690">
    <property type="entry name" value="MFS_1"/>
    <property type="match status" value="1"/>
</dbReference>
<dbReference type="InterPro" id="IPR011701">
    <property type="entry name" value="MFS"/>
</dbReference>
<keyword evidence="3 6" id="KW-1133">Transmembrane helix</keyword>
<comment type="caution">
    <text evidence="8">The sequence shown here is derived from an EMBL/GenBank/DDBJ whole genome shotgun (WGS) entry which is preliminary data.</text>
</comment>
<feature type="transmembrane region" description="Helical" evidence="6">
    <location>
        <begin position="411"/>
        <end position="438"/>
    </location>
</feature>
<keyword evidence="2 6" id="KW-0812">Transmembrane</keyword>
<evidence type="ECO:0000256" key="1">
    <source>
        <dbReference type="ARBA" id="ARBA00004141"/>
    </source>
</evidence>
<evidence type="ECO:0000256" key="4">
    <source>
        <dbReference type="ARBA" id="ARBA00023136"/>
    </source>
</evidence>
<proteinExistence type="predicted"/>
<reference evidence="8 9" key="1">
    <citation type="journal article" date="2024" name="IMA Fungus">
        <title>IMA Genome - F19 : A genome assembly and annotation guide to empower mycologists, including annotated draft genome sequences of Ceratocystis pirilliformis, Diaporthe australafricana, Fusarium ophioides, Paecilomyces lecythidis, and Sporothrix stenoceras.</title>
        <authorList>
            <person name="Aylward J."/>
            <person name="Wilson A.M."/>
            <person name="Visagie C.M."/>
            <person name="Spraker J."/>
            <person name="Barnes I."/>
            <person name="Buitendag C."/>
            <person name="Ceriani C."/>
            <person name="Del Mar Angel L."/>
            <person name="du Plessis D."/>
            <person name="Fuchs T."/>
            <person name="Gasser K."/>
            <person name="Kramer D."/>
            <person name="Li W."/>
            <person name="Munsamy K."/>
            <person name="Piso A."/>
            <person name="Price J.L."/>
            <person name="Sonnekus B."/>
            <person name="Thomas C."/>
            <person name="van der Nest A."/>
            <person name="van Dijk A."/>
            <person name="van Heerden A."/>
            <person name="van Vuuren N."/>
            <person name="Yilmaz N."/>
            <person name="Duong T.A."/>
            <person name="van der Merwe N.A."/>
            <person name="Wingfield M.J."/>
            <person name="Wingfield B.D."/>
        </authorList>
    </citation>
    <scope>NUCLEOTIDE SEQUENCE [LARGE SCALE GENOMIC DNA]</scope>
    <source>
        <strain evidence="8 9">CMW 5346</strain>
    </source>
</reference>
<dbReference type="Proteomes" id="UP001583186">
    <property type="component" value="Unassembled WGS sequence"/>
</dbReference>
<feature type="region of interest" description="Disordered" evidence="5">
    <location>
        <begin position="1"/>
        <end position="59"/>
    </location>
</feature>
<evidence type="ECO:0000256" key="2">
    <source>
        <dbReference type="ARBA" id="ARBA00022692"/>
    </source>
</evidence>
<feature type="domain" description="Major facilitator superfamily (MFS) profile" evidence="7">
    <location>
        <begin position="76"/>
        <end position="517"/>
    </location>
</feature>
<feature type="compositionally biased region" description="Basic and acidic residues" evidence="5">
    <location>
        <begin position="19"/>
        <end position="36"/>
    </location>
</feature>
<feature type="transmembrane region" description="Helical" evidence="6">
    <location>
        <begin position="201"/>
        <end position="226"/>
    </location>
</feature>
<keyword evidence="9" id="KW-1185">Reference proteome</keyword>
<evidence type="ECO:0000313" key="9">
    <source>
        <dbReference type="Proteomes" id="UP001583186"/>
    </source>
</evidence>
<dbReference type="EMBL" id="JAWCUI010000081">
    <property type="protein sequence ID" value="KAL1889009.1"/>
    <property type="molecule type" value="Genomic_DNA"/>
</dbReference>
<dbReference type="SUPFAM" id="SSF103473">
    <property type="entry name" value="MFS general substrate transporter"/>
    <property type="match status" value="1"/>
</dbReference>
<organism evidence="8 9">
    <name type="scientific">Sporothrix stenoceras</name>
    <dbReference type="NCBI Taxonomy" id="5173"/>
    <lineage>
        <taxon>Eukaryota</taxon>
        <taxon>Fungi</taxon>
        <taxon>Dikarya</taxon>
        <taxon>Ascomycota</taxon>
        <taxon>Pezizomycotina</taxon>
        <taxon>Sordariomycetes</taxon>
        <taxon>Sordariomycetidae</taxon>
        <taxon>Ophiostomatales</taxon>
        <taxon>Ophiostomataceae</taxon>
        <taxon>Sporothrix</taxon>
    </lineage>
</organism>
<dbReference type="PANTHER" id="PTHR23502">
    <property type="entry name" value="MAJOR FACILITATOR SUPERFAMILY"/>
    <property type="match status" value="1"/>
</dbReference>
<name>A0ABR3YNN1_9PEZI</name>
<evidence type="ECO:0000256" key="5">
    <source>
        <dbReference type="SAM" id="MobiDB-lite"/>
    </source>
</evidence>
<feature type="transmembrane region" description="Helical" evidence="6">
    <location>
        <begin position="385"/>
        <end position="405"/>
    </location>
</feature>
<feature type="transmembrane region" description="Helical" evidence="6">
    <location>
        <begin position="232"/>
        <end position="250"/>
    </location>
</feature>
<dbReference type="InterPro" id="IPR020846">
    <property type="entry name" value="MFS_dom"/>
</dbReference>
<feature type="compositionally biased region" description="Polar residues" evidence="5">
    <location>
        <begin position="1"/>
        <end position="13"/>
    </location>
</feature>
<feature type="transmembrane region" description="Helical" evidence="6">
    <location>
        <begin position="111"/>
        <end position="131"/>
    </location>
</feature>
<feature type="transmembrane region" description="Helical" evidence="6">
    <location>
        <begin position="480"/>
        <end position="499"/>
    </location>
</feature>
<evidence type="ECO:0000256" key="6">
    <source>
        <dbReference type="SAM" id="Phobius"/>
    </source>
</evidence>